<evidence type="ECO:0000313" key="1">
    <source>
        <dbReference type="EMBL" id="AXY02813.1"/>
    </source>
</evidence>
<name>A0ABN5PKL7_9VIBR</name>
<protein>
    <submittedName>
        <fullName evidence="1">Transaldolase</fullName>
    </submittedName>
</protein>
<keyword evidence="2" id="KW-1185">Reference proteome</keyword>
<dbReference type="EMBL" id="CP032094">
    <property type="protein sequence ID" value="AXY02813.1"/>
    <property type="molecule type" value="Genomic_DNA"/>
</dbReference>
<organism evidence="1 2">
    <name type="scientific">Vibrio alfacsensis</name>
    <dbReference type="NCBI Taxonomy" id="1074311"/>
    <lineage>
        <taxon>Bacteria</taxon>
        <taxon>Pseudomonadati</taxon>
        <taxon>Pseudomonadota</taxon>
        <taxon>Gammaproteobacteria</taxon>
        <taxon>Vibrionales</taxon>
        <taxon>Vibrionaceae</taxon>
        <taxon>Vibrio</taxon>
    </lineage>
</organism>
<reference evidence="1 2" key="1">
    <citation type="submission" date="2018-08" db="EMBL/GenBank/DDBJ databases">
        <title>Genomic taxonomy of the Vibrionaceae family.</title>
        <authorList>
            <person name="Gomez-Gil B."/>
            <person name="Tanaka M."/>
            <person name="Sawabe T."/>
            <person name="Enciso-Ibarra K."/>
        </authorList>
    </citation>
    <scope>NUCLEOTIDE SEQUENCE [LARGE SCALE GENOMIC DNA]</scope>
    <source>
        <strain evidence="1 2">CAIM 1831</strain>
    </source>
</reference>
<gene>
    <name evidence="1" type="ORF">D1115_17600</name>
</gene>
<sequence length="43" mass="4480">MGLSVIFNTTTCAFASASAIRLVPINKTSAQPTTENSGSEHLL</sequence>
<accession>A0ABN5PKL7</accession>
<evidence type="ECO:0000313" key="2">
    <source>
        <dbReference type="Proteomes" id="UP000262832"/>
    </source>
</evidence>
<proteinExistence type="predicted"/>
<dbReference type="Proteomes" id="UP000262832">
    <property type="component" value="Chromosome II"/>
</dbReference>